<dbReference type="EMBL" id="KB909332">
    <property type="protein sequence ID" value="EOB12494.1"/>
    <property type="molecule type" value="Genomic_DNA"/>
</dbReference>
<keyword evidence="2" id="KW-0732">Signal</keyword>
<keyword evidence="1" id="KW-0175">Coiled coil</keyword>
<proteinExistence type="predicted"/>
<feature type="signal peptide" evidence="2">
    <location>
        <begin position="1"/>
        <end position="19"/>
    </location>
</feature>
<evidence type="ECO:0000256" key="2">
    <source>
        <dbReference type="SAM" id="SignalP"/>
    </source>
</evidence>
<sequence>MKNSCLFLLMCLMISQIFSSDMTEESTTVNCDLSEEIKKNDLLKAKKAQLKEAIMKIKDSKNVLDKNGACGPYFLEKIRLAKELSPLGDEIREIDREFFISDRKIKKLEVKKNALIKTESYNDNVKNILFETTDYEKNDNLNNDNDSEEQDANCLEKNSTTGNLAIND</sequence>
<evidence type="ECO:0000313" key="3">
    <source>
        <dbReference type="EMBL" id="EOB12494.1"/>
    </source>
</evidence>
<protein>
    <submittedName>
        <fullName evidence="3">Uncharacterized protein</fullName>
    </submittedName>
</protein>
<reference evidence="3 4" key="1">
    <citation type="journal article" date="2013" name="BMC Genomics">
        <title>Comparative genomics of parasitic silkworm microsporidia reveal an association between genome expansion and host adaptation.</title>
        <authorList>
            <person name="Pan G."/>
            <person name="Xu J."/>
            <person name="Li T."/>
            <person name="Xia Q."/>
            <person name="Liu S.L."/>
            <person name="Zhang G."/>
            <person name="Li S."/>
            <person name="Li C."/>
            <person name="Liu H."/>
            <person name="Yang L."/>
            <person name="Liu T."/>
            <person name="Zhang X."/>
            <person name="Wu Z."/>
            <person name="Fan W."/>
            <person name="Dang X."/>
            <person name="Xiang H."/>
            <person name="Tao M."/>
            <person name="Li Y."/>
            <person name="Hu J."/>
            <person name="Li Z."/>
            <person name="Lin L."/>
            <person name="Luo J."/>
            <person name="Geng L."/>
            <person name="Wang L."/>
            <person name="Long M."/>
            <person name="Wan Y."/>
            <person name="He N."/>
            <person name="Zhang Z."/>
            <person name="Lu C."/>
            <person name="Keeling P.J."/>
            <person name="Wang J."/>
            <person name="Xiang Z."/>
            <person name="Zhou Z."/>
        </authorList>
    </citation>
    <scope>NUCLEOTIDE SEQUENCE [LARGE SCALE GENOMIC DNA]</scope>
    <source>
        <strain evidence="4">CQ1 / CVCC 102059</strain>
    </source>
</reference>
<evidence type="ECO:0000256" key="1">
    <source>
        <dbReference type="SAM" id="Coils"/>
    </source>
</evidence>
<dbReference type="AlphaFoldDB" id="R0M3A6"/>
<keyword evidence="4" id="KW-1185">Reference proteome</keyword>
<feature type="coiled-coil region" evidence="1">
    <location>
        <begin position="33"/>
        <end position="63"/>
    </location>
</feature>
<evidence type="ECO:0000313" key="4">
    <source>
        <dbReference type="Proteomes" id="UP000016927"/>
    </source>
</evidence>
<dbReference type="HOGENOM" id="CLU_1586968_0_0_1"/>
<dbReference type="Proteomes" id="UP000016927">
    <property type="component" value="Unassembled WGS sequence"/>
</dbReference>
<gene>
    <name evidence="3" type="ORF">NBO_424g0002</name>
</gene>
<dbReference type="VEuPathDB" id="MicrosporidiaDB:NBO_424g0002"/>
<name>R0M3A6_NOSB1</name>
<organism evidence="3 4">
    <name type="scientific">Nosema bombycis (strain CQ1 / CVCC 102059)</name>
    <name type="common">Microsporidian parasite</name>
    <name type="synonym">Pebrine of silkworm</name>
    <dbReference type="NCBI Taxonomy" id="578461"/>
    <lineage>
        <taxon>Eukaryota</taxon>
        <taxon>Fungi</taxon>
        <taxon>Fungi incertae sedis</taxon>
        <taxon>Microsporidia</taxon>
        <taxon>Nosematidae</taxon>
        <taxon>Nosema</taxon>
    </lineage>
</organism>
<feature type="chain" id="PRO_5004344983" evidence="2">
    <location>
        <begin position="20"/>
        <end position="168"/>
    </location>
</feature>
<accession>R0M3A6</accession>